<reference evidence="1" key="2">
    <citation type="submission" date="2023-02" db="EMBL/GenBank/DDBJ databases">
        <authorList>
            <consortium name="DOE Joint Genome Institute"/>
            <person name="Mondo S.J."/>
            <person name="Chang Y."/>
            <person name="Wang Y."/>
            <person name="Ahrendt S."/>
            <person name="Andreopoulos W."/>
            <person name="Barry K."/>
            <person name="Beard J."/>
            <person name="Benny G.L."/>
            <person name="Blankenship S."/>
            <person name="Bonito G."/>
            <person name="Cuomo C."/>
            <person name="Desiro A."/>
            <person name="Gervers K.A."/>
            <person name="Hundley H."/>
            <person name="Kuo A."/>
            <person name="LaButti K."/>
            <person name="Lang B.F."/>
            <person name="Lipzen A."/>
            <person name="O'Donnell K."/>
            <person name="Pangilinan J."/>
            <person name="Reynolds N."/>
            <person name="Sandor L."/>
            <person name="Smith M.W."/>
            <person name="Tsang A."/>
            <person name="Grigoriev I.V."/>
            <person name="Stajich J.E."/>
            <person name="Spatafora J.W."/>
        </authorList>
    </citation>
    <scope>NUCLEOTIDE SEQUENCE</scope>
    <source>
        <strain evidence="1">RSA 2281</strain>
    </source>
</reference>
<reference evidence="1" key="1">
    <citation type="journal article" date="2022" name="IScience">
        <title>Evolution of zygomycete secretomes and the origins of terrestrial fungal ecologies.</title>
        <authorList>
            <person name="Chang Y."/>
            <person name="Wang Y."/>
            <person name="Mondo S."/>
            <person name="Ahrendt S."/>
            <person name="Andreopoulos W."/>
            <person name="Barry K."/>
            <person name="Beard J."/>
            <person name="Benny G.L."/>
            <person name="Blankenship S."/>
            <person name="Bonito G."/>
            <person name="Cuomo C."/>
            <person name="Desiro A."/>
            <person name="Gervers K.A."/>
            <person name="Hundley H."/>
            <person name="Kuo A."/>
            <person name="LaButti K."/>
            <person name="Lang B.F."/>
            <person name="Lipzen A."/>
            <person name="O'Donnell K."/>
            <person name="Pangilinan J."/>
            <person name="Reynolds N."/>
            <person name="Sandor L."/>
            <person name="Smith M.E."/>
            <person name="Tsang A."/>
            <person name="Grigoriev I.V."/>
            <person name="Stajich J.E."/>
            <person name="Spatafora J.W."/>
        </authorList>
    </citation>
    <scope>NUCLEOTIDE SEQUENCE</scope>
    <source>
        <strain evidence="1">RSA 2281</strain>
    </source>
</reference>
<keyword evidence="2" id="KW-1185">Reference proteome</keyword>
<accession>A0AAD5JW79</accession>
<proteinExistence type="predicted"/>
<protein>
    <submittedName>
        <fullName evidence="1">Uncharacterized protein</fullName>
    </submittedName>
</protein>
<evidence type="ECO:0000313" key="1">
    <source>
        <dbReference type="EMBL" id="KAI9257348.1"/>
    </source>
</evidence>
<sequence>MDTLFHIDQQIYTPQKIYFTRTIKNTICIIRKLKKRSSVSCTSYISSLQVFPKNKKQGIAVHTYDFLII</sequence>
<evidence type="ECO:0000313" key="2">
    <source>
        <dbReference type="Proteomes" id="UP001209540"/>
    </source>
</evidence>
<dbReference type="Proteomes" id="UP001209540">
    <property type="component" value="Unassembled WGS sequence"/>
</dbReference>
<dbReference type="EMBL" id="JAIXMP010000020">
    <property type="protein sequence ID" value="KAI9257348.1"/>
    <property type="molecule type" value="Genomic_DNA"/>
</dbReference>
<organism evidence="1 2">
    <name type="scientific">Phascolomyces articulosus</name>
    <dbReference type="NCBI Taxonomy" id="60185"/>
    <lineage>
        <taxon>Eukaryota</taxon>
        <taxon>Fungi</taxon>
        <taxon>Fungi incertae sedis</taxon>
        <taxon>Mucoromycota</taxon>
        <taxon>Mucoromycotina</taxon>
        <taxon>Mucoromycetes</taxon>
        <taxon>Mucorales</taxon>
        <taxon>Lichtheimiaceae</taxon>
        <taxon>Phascolomyces</taxon>
    </lineage>
</organism>
<comment type="caution">
    <text evidence="1">The sequence shown here is derived from an EMBL/GenBank/DDBJ whole genome shotgun (WGS) entry which is preliminary data.</text>
</comment>
<name>A0AAD5JW79_9FUNG</name>
<gene>
    <name evidence="1" type="ORF">BDA99DRAFT_516215</name>
</gene>
<dbReference type="AlphaFoldDB" id="A0AAD5JW79"/>